<dbReference type="GeneID" id="92050591"/>
<evidence type="ECO:0000313" key="1">
    <source>
        <dbReference type="EMBL" id="KAK8066470.1"/>
    </source>
</evidence>
<evidence type="ECO:0000313" key="2">
    <source>
        <dbReference type="Proteomes" id="UP001433268"/>
    </source>
</evidence>
<sequence length="116" mass="13118">MFGQLNGSALRTLRFRGLRLWEDDGGSWADALDILRDTLACRGDNVLDPDVRLGNLYGGELDALYSSPRKWHRDLDTLSDLENEDGEIEYSPWTDEEVSDVANAFVLGYIEVNPLR</sequence>
<dbReference type="Proteomes" id="UP001433268">
    <property type="component" value="Unassembled WGS sequence"/>
</dbReference>
<dbReference type="EMBL" id="JAQQWN010000009">
    <property type="protein sequence ID" value="KAK8066470.1"/>
    <property type="molecule type" value="Genomic_DNA"/>
</dbReference>
<proteinExistence type="predicted"/>
<accession>A0ABR1V874</accession>
<dbReference type="RefSeq" id="XP_066663223.1">
    <property type="nucleotide sequence ID" value="XM_066817531.1"/>
</dbReference>
<name>A0ABR1V874_9PEZI</name>
<protein>
    <submittedName>
        <fullName evidence="1">Uncharacterized protein</fullName>
    </submittedName>
</protein>
<keyword evidence="2" id="KW-1185">Reference proteome</keyword>
<gene>
    <name evidence="1" type="ORF">PG997_013217</name>
</gene>
<reference evidence="1 2" key="1">
    <citation type="submission" date="2023-01" db="EMBL/GenBank/DDBJ databases">
        <title>Analysis of 21 Apiospora genomes using comparative genomics revels a genus with tremendous synthesis potential of carbohydrate active enzymes and secondary metabolites.</title>
        <authorList>
            <person name="Sorensen T."/>
        </authorList>
    </citation>
    <scope>NUCLEOTIDE SEQUENCE [LARGE SCALE GENOMIC DNA]</scope>
    <source>
        <strain evidence="1 2">CBS 114990</strain>
    </source>
</reference>
<comment type="caution">
    <text evidence="1">The sequence shown here is derived from an EMBL/GenBank/DDBJ whole genome shotgun (WGS) entry which is preliminary data.</text>
</comment>
<organism evidence="1 2">
    <name type="scientific">Apiospora hydei</name>
    <dbReference type="NCBI Taxonomy" id="1337664"/>
    <lineage>
        <taxon>Eukaryota</taxon>
        <taxon>Fungi</taxon>
        <taxon>Dikarya</taxon>
        <taxon>Ascomycota</taxon>
        <taxon>Pezizomycotina</taxon>
        <taxon>Sordariomycetes</taxon>
        <taxon>Xylariomycetidae</taxon>
        <taxon>Amphisphaeriales</taxon>
        <taxon>Apiosporaceae</taxon>
        <taxon>Apiospora</taxon>
    </lineage>
</organism>